<dbReference type="AlphaFoldDB" id="A0AAV4LDA4"/>
<organism evidence="3 4">
    <name type="scientific">Collibacillus ludicampi</name>
    <dbReference type="NCBI Taxonomy" id="2771369"/>
    <lineage>
        <taxon>Bacteria</taxon>
        <taxon>Bacillati</taxon>
        <taxon>Bacillota</taxon>
        <taxon>Bacilli</taxon>
        <taxon>Bacillales</taxon>
        <taxon>Alicyclobacillaceae</taxon>
        <taxon>Collibacillus</taxon>
    </lineage>
</organism>
<dbReference type="InterPro" id="IPR020904">
    <property type="entry name" value="Sc_DH/Rdtase_CS"/>
</dbReference>
<dbReference type="SUPFAM" id="SSF51735">
    <property type="entry name" value="NAD(P)-binding Rossmann-fold domains"/>
    <property type="match status" value="1"/>
</dbReference>
<dbReference type="InterPro" id="IPR036291">
    <property type="entry name" value="NAD(P)-bd_dom_sf"/>
</dbReference>
<comment type="similarity">
    <text evidence="1">Belongs to the short-chain dehydrogenases/reductases (SDR) family.</text>
</comment>
<dbReference type="GO" id="GO:0016491">
    <property type="term" value="F:oxidoreductase activity"/>
    <property type="evidence" value="ECO:0007669"/>
    <property type="project" value="UniProtKB-KW"/>
</dbReference>
<dbReference type="PANTHER" id="PTHR42879">
    <property type="entry name" value="3-OXOACYL-(ACYL-CARRIER-PROTEIN) REDUCTASE"/>
    <property type="match status" value="1"/>
</dbReference>
<dbReference type="Pfam" id="PF13561">
    <property type="entry name" value="adh_short_C2"/>
    <property type="match status" value="1"/>
</dbReference>
<gene>
    <name evidence="3" type="ORF">DNHGIG_13810</name>
</gene>
<accession>A0AAV4LDA4</accession>
<dbReference type="GO" id="GO:0008206">
    <property type="term" value="P:bile acid metabolic process"/>
    <property type="evidence" value="ECO:0007669"/>
    <property type="project" value="UniProtKB-ARBA"/>
</dbReference>
<protein>
    <submittedName>
        <fullName evidence="3">Oxidoreductase</fullName>
    </submittedName>
</protein>
<keyword evidence="2" id="KW-0560">Oxidoreductase</keyword>
<dbReference type="InterPro" id="IPR002347">
    <property type="entry name" value="SDR_fam"/>
</dbReference>
<dbReference type="PROSITE" id="PS00061">
    <property type="entry name" value="ADH_SHORT"/>
    <property type="match status" value="1"/>
</dbReference>
<sequence>MEITLTGKKAIISGSTTGIGYAIAKGLAESGASVLVNGRNEKRVTEAVERLKKEVPGAEVYGFAADLSHTEGVSQLIAYCPEADILVNNLGIFEPKPFFEITDEDWEQYFQVNVMSAVRLSRHYAQGMVKKGWGRILFNASVTAGFISGEMVHYGATKTALLGLSRGLAESVADRGVTVNAFIPGPTLTERTDDFMRRNFAESGKTFEEAEKETFQTYLPTSLLKRFIKPKEVADLVVFLASEQASAITGAALRVDGGIVRSIL</sequence>
<dbReference type="PRINTS" id="PR00081">
    <property type="entry name" value="GDHRDH"/>
</dbReference>
<comment type="caution">
    <text evidence="3">The sequence shown here is derived from an EMBL/GenBank/DDBJ whole genome shotgun (WGS) entry which is preliminary data.</text>
</comment>
<dbReference type="RefSeq" id="WP_282199001.1">
    <property type="nucleotide sequence ID" value="NZ_BOQE01000001.1"/>
</dbReference>
<evidence type="ECO:0000313" key="4">
    <source>
        <dbReference type="Proteomes" id="UP001057291"/>
    </source>
</evidence>
<evidence type="ECO:0000256" key="2">
    <source>
        <dbReference type="ARBA" id="ARBA00023002"/>
    </source>
</evidence>
<dbReference type="InterPro" id="IPR050259">
    <property type="entry name" value="SDR"/>
</dbReference>
<keyword evidence="4" id="KW-1185">Reference proteome</keyword>
<reference evidence="3" key="1">
    <citation type="journal article" date="2023" name="Int. J. Syst. Evol. Microbiol.">
        <title>Collibacillus ludicampi gen. nov., sp. nov., a new soil bacterium of the family Alicyclobacillaceae.</title>
        <authorList>
            <person name="Jojima T."/>
            <person name="Ioku Y."/>
            <person name="Fukuta Y."/>
            <person name="Shirasaka N."/>
            <person name="Matsumura Y."/>
            <person name="Mori M."/>
        </authorList>
    </citation>
    <scope>NUCLEOTIDE SEQUENCE</scope>
    <source>
        <strain evidence="3">TP075</strain>
    </source>
</reference>
<dbReference type="PANTHER" id="PTHR42879:SF6">
    <property type="entry name" value="NADPH-DEPENDENT REDUCTASE BACG"/>
    <property type="match status" value="1"/>
</dbReference>
<evidence type="ECO:0000256" key="1">
    <source>
        <dbReference type="ARBA" id="ARBA00006484"/>
    </source>
</evidence>
<dbReference type="Proteomes" id="UP001057291">
    <property type="component" value="Unassembled WGS sequence"/>
</dbReference>
<dbReference type="PRINTS" id="PR00080">
    <property type="entry name" value="SDRFAMILY"/>
</dbReference>
<dbReference type="Gene3D" id="3.40.50.720">
    <property type="entry name" value="NAD(P)-binding Rossmann-like Domain"/>
    <property type="match status" value="1"/>
</dbReference>
<evidence type="ECO:0000313" key="3">
    <source>
        <dbReference type="EMBL" id="GIM45832.1"/>
    </source>
</evidence>
<proteinExistence type="inferred from homology"/>
<dbReference type="EMBL" id="BOQE01000001">
    <property type="protein sequence ID" value="GIM45832.1"/>
    <property type="molecule type" value="Genomic_DNA"/>
</dbReference>
<name>A0AAV4LDA4_9BACL</name>
<dbReference type="FunFam" id="3.40.50.720:FF:000084">
    <property type="entry name" value="Short-chain dehydrogenase reductase"/>
    <property type="match status" value="1"/>
</dbReference>